<dbReference type="EMBL" id="BSPC01000068">
    <property type="protein sequence ID" value="GLS22952.1"/>
    <property type="molecule type" value="Genomic_DNA"/>
</dbReference>
<accession>A0ABQ6CRL0</accession>
<gene>
    <name evidence="1" type="ORF">GCM10007874_59720</name>
</gene>
<evidence type="ECO:0000313" key="1">
    <source>
        <dbReference type="EMBL" id="GLS22952.1"/>
    </source>
</evidence>
<comment type="caution">
    <text evidence="1">The sequence shown here is derived from an EMBL/GenBank/DDBJ whole genome shotgun (WGS) entry which is preliminary data.</text>
</comment>
<proteinExistence type="predicted"/>
<sequence length="99" mass="11094">MRQRACALREAERQDLQATIAGSCDVSPVTLFPKEAPKAVPPAAAIKVERTYLRDTLDRLVLVSESTMIRAPYSLGVWPDWVAYLPHVTQLYARLTLIL</sequence>
<protein>
    <submittedName>
        <fullName evidence="1">Uncharacterized protein</fullName>
    </submittedName>
</protein>
<evidence type="ECO:0000313" key="2">
    <source>
        <dbReference type="Proteomes" id="UP001156882"/>
    </source>
</evidence>
<keyword evidence="2" id="KW-1185">Reference proteome</keyword>
<reference evidence="2" key="1">
    <citation type="journal article" date="2019" name="Int. J. Syst. Evol. Microbiol.">
        <title>The Global Catalogue of Microorganisms (GCM) 10K type strain sequencing project: providing services to taxonomists for standard genome sequencing and annotation.</title>
        <authorList>
            <consortium name="The Broad Institute Genomics Platform"/>
            <consortium name="The Broad Institute Genome Sequencing Center for Infectious Disease"/>
            <person name="Wu L."/>
            <person name="Ma J."/>
        </authorList>
    </citation>
    <scope>NUCLEOTIDE SEQUENCE [LARGE SCALE GENOMIC DNA]</scope>
    <source>
        <strain evidence="2">NBRC 101365</strain>
    </source>
</reference>
<name>A0ABQ6CRL0_9HYPH</name>
<organism evidence="1 2">
    <name type="scientific">Labrys miyagiensis</name>
    <dbReference type="NCBI Taxonomy" id="346912"/>
    <lineage>
        <taxon>Bacteria</taxon>
        <taxon>Pseudomonadati</taxon>
        <taxon>Pseudomonadota</taxon>
        <taxon>Alphaproteobacteria</taxon>
        <taxon>Hyphomicrobiales</taxon>
        <taxon>Xanthobacteraceae</taxon>
        <taxon>Labrys</taxon>
    </lineage>
</organism>
<dbReference type="Proteomes" id="UP001156882">
    <property type="component" value="Unassembled WGS sequence"/>
</dbReference>